<name>A0ABN1DKJ4_9ACTN</name>
<dbReference type="GO" id="GO:0008168">
    <property type="term" value="F:methyltransferase activity"/>
    <property type="evidence" value="ECO:0007669"/>
    <property type="project" value="UniProtKB-KW"/>
</dbReference>
<proteinExistence type="predicted"/>
<dbReference type="Gene3D" id="3.40.50.150">
    <property type="entry name" value="Vaccinia Virus protein VP39"/>
    <property type="match status" value="1"/>
</dbReference>
<dbReference type="Proteomes" id="UP001501427">
    <property type="component" value="Unassembled WGS sequence"/>
</dbReference>
<comment type="caution">
    <text evidence="1">The sequence shown here is derived from an EMBL/GenBank/DDBJ whole genome shotgun (WGS) entry which is preliminary data.</text>
</comment>
<keyword evidence="1" id="KW-0808">Transferase</keyword>
<sequence length="289" mass="31443">MAWLPPPARGARAVSLHAVGSRRRGLGGYVADIPNVARMHNYLLDGKDHYAVDRSAVQDALEYAPELYGLARAERLFLLRGVRWLAERADIDQFLDLGCGMPIGRAVHESAASGARRGRRPRVVYVDNDPVVVAHGRALLDEGDSVVTVPGDVRDPKRLLTESRVADVLDFRRPVAVLCSAVLHHLDDGRPREVVAALRDVLAPGSALLVSHMCGDHAAPHITGMLREVYATASAPLTLRTREQIAGLFDGFDLTTPEVTDVAHWPNARPRAGRRTVTSYGGIARRPCA</sequence>
<accession>A0ABN1DKJ4</accession>
<keyword evidence="1" id="KW-0489">Methyltransferase</keyword>
<dbReference type="PIRSF" id="PIRSF017393">
    <property type="entry name" value="MTase_SAV2177"/>
    <property type="match status" value="1"/>
</dbReference>
<reference evidence="1 2" key="1">
    <citation type="journal article" date="2019" name="Int. J. Syst. Evol. Microbiol.">
        <title>The Global Catalogue of Microorganisms (GCM) 10K type strain sequencing project: providing services to taxonomists for standard genome sequencing and annotation.</title>
        <authorList>
            <consortium name="The Broad Institute Genomics Platform"/>
            <consortium name="The Broad Institute Genome Sequencing Center for Infectious Disease"/>
            <person name="Wu L."/>
            <person name="Ma J."/>
        </authorList>
    </citation>
    <scope>NUCLEOTIDE SEQUENCE [LARGE SCALE GENOMIC DNA]</scope>
    <source>
        <strain evidence="1 2">JCM 10667</strain>
    </source>
</reference>
<dbReference type="EMBL" id="BAAAHD010000002">
    <property type="protein sequence ID" value="GAA0545790.1"/>
    <property type="molecule type" value="Genomic_DNA"/>
</dbReference>
<dbReference type="Pfam" id="PF04672">
    <property type="entry name" value="Methyltransf_19"/>
    <property type="match status" value="1"/>
</dbReference>
<dbReference type="SUPFAM" id="SSF53335">
    <property type="entry name" value="S-adenosyl-L-methionine-dependent methyltransferases"/>
    <property type="match status" value="1"/>
</dbReference>
<gene>
    <name evidence="1" type="ORF">GCM10009546_04790</name>
</gene>
<organism evidence="1 2">
    <name type="scientific">Actinomadura livida</name>
    <dbReference type="NCBI Taxonomy" id="79909"/>
    <lineage>
        <taxon>Bacteria</taxon>
        <taxon>Bacillati</taxon>
        <taxon>Actinomycetota</taxon>
        <taxon>Actinomycetes</taxon>
        <taxon>Streptosporangiales</taxon>
        <taxon>Thermomonosporaceae</taxon>
        <taxon>Actinomadura</taxon>
    </lineage>
</organism>
<evidence type="ECO:0000313" key="2">
    <source>
        <dbReference type="Proteomes" id="UP001501427"/>
    </source>
</evidence>
<keyword evidence="2" id="KW-1185">Reference proteome</keyword>
<dbReference type="CDD" id="cd02440">
    <property type="entry name" value="AdoMet_MTases"/>
    <property type="match status" value="1"/>
</dbReference>
<protein>
    <submittedName>
        <fullName evidence="1">SAM-dependent methyltransferase</fullName>
    </submittedName>
</protein>
<dbReference type="InterPro" id="IPR029063">
    <property type="entry name" value="SAM-dependent_MTases_sf"/>
</dbReference>
<dbReference type="GO" id="GO:0032259">
    <property type="term" value="P:methylation"/>
    <property type="evidence" value="ECO:0007669"/>
    <property type="project" value="UniProtKB-KW"/>
</dbReference>
<evidence type="ECO:0000313" key="1">
    <source>
        <dbReference type="EMBL" id="GAA0545790.1"/>
    </source>
</evidence>
<dbReference type="InterPro" id="IPR006764">
    <property type="entry name" value="SAM_dep_MeTrfase_SAV2177_type"/>
</dbReference>